<organism evidence="4">
    <name type="scientific">Candidatus Organicella extenuata</name>
    <dbReference type="NCBI Taxonomy" id="2841811"/>
    <lineage>
        <taxon>Bacteria</taxon>
        <taxon>Pseudomonadati</taxon>
        <taxon>Verrucomicrobiota</taxon>
        <taxon>Candidatus Organicella</taxon>
    </lineage>
</organism>
<dbReference type="AlphaFoldDB" id="A0AA51GE98"/>
<dbReference type="Pfam" id="PF01632">
    <property type="entry name" value="Ribosomal_L35p"/>
    <property type="match status" value="1"/>
</dbReference>
<comment type="similarity">
    <text evidence="1">Belongs to the bacterial ribosomal protein bL35 family.</text>
</comment>
<dbReference type="EMBL" id="CP128385">
    <property type="protein sequence ID" value="WMI30468.1"/>
    <property type="molecule type" value="Genomic_DNA"/>
</dbReference>
<dbReference type="Proteomes" id="UP001238843">
    <property type="component" value="Chromosome"/>
</dbReference>
<dbReference type="SUPFAM" id="SSF143034">
    <property type="entry name" value="L35p-like"/>
    <property type="match status" value="1"/>
</dbReference>
<dbReference type="InterPro" id="IPR018265">
    <property type="entry name" value="Ribosomal_bL35_CS"/>
</dbReference>
<reference evidence="4" key="1">
    <citation type="journal article" date="2021" name="Front. Microbiol.">
        <title>Genome Analysis of a Verrucomicrobial Endosymbiont With a Tiny Genome Discovered in an Antarctic Lake.</title>
        <authorList>
            <person name="Williams T.J."/>
            <person name="Allen M.A."/>
            <person name="Ivanova N."/>
            <person name="Huntemann M."/>
            <person name="Haque S."/>
            <person name="Hancock A.M."/>
            <person name="Brazendale S."/>
            <person name="Cavicchioli R."/>
        </authorList>
    </citation>
    <scope>NUCLEOTIDE SEQUENCE</scope>
    <source>
        <strain evidence="4">MAG_Ga0307966_1000010</strain>
    </source>
</reference>
<dbReference type="Gene3D" id="4.10.410.60">
    <property type="match status" value="1"/>
</dbReference>
<protein>
    <submittedName>
        <fullName evidence="4">BL35 family ribosomal protein</fullName>
    </submittedName>
</protein>
<dbReference type="InterPro" id="IPR021137">
    <property type="entry name" value="Ribosomal_bL35-like"/>
</dbReference>
<dbReference type="GO" id="GO:0006412">
    <property type="term" value="P:translation"/>
    <property type="evidence" value="ECO:0007669"/>
    <property type="project" value="InterPro"/>
</dbReference>
<evidence type="ECO:0000256" key="1">
    <source>
        <dbReference type="ARBA" id="ARBA00006598"/>
    </source>
</evidence>
<gene>
    <name evidence="4" type="ORF">QTO32_00945</name>
</gene>
<evidence type="ECO:0000256" key="3">
    <source>
        <dbReference type="ARBA" id="ARBA00023274"/>
    </source>
</evidence>
<reference evidence="4" key="2">
    <citation type="submission" date="2023-06" db="EMBL/GenBank/DDBJ databases">
        <authorList>
            <person name="Williams T.J."/>
            <person name="Allen M.A."/>
            <person name="Ivanova N."/>
            <person name="Huntemann M."/>
            <person name="Haque S."/>
            <person name="Hancock A.M."/>
            <person name="Brazendale S."/>
            <person name="Cavicchioli R."/>
        </authorList>
    </citation>
    <scope>NUCLEOTIDE SEQUENCE</scope>
    <source>
        <strain evidence="4">MAG_Ga0307966_1000010</strain>
    </source>
</reference>
<dbReference type="GO" id="GO:0003735">
    <property type="term" value="F:structural constituent of ribosome"/>
    <property type="evidence" value="ECO:0007669"/>
    <property type="project" value="InterPro"/>
</dbReference>
<evidence type="ECO:0000313" key="4">
    <source>
        <dbReference type="EMBL" id="WMI30468.1"/>
    </source>
</evidence>
<accession>A0AA51GE98</accession>
<keyword evidence="3" id="KW-0687">Ribonucleoprotein</keyword>
<name>A0AA51GE98_9BACT</name>
<keyword evidence="2 4" id="KW-0689">Ribosomal protein</keyword>
<sequence length="63" mass="7060">MKTHKGISKRFKLTSGGLLLRKSPGMGHLTGKKSSKSKAKLKCYKRVGSRSLRIKYLSLLLKK</sequence>
<dbReference type="GO" id="GO:0005840">
    <property type="term" value="C:ribosome"/>
    <property type="evidence" value="ECO:0007669"/>
    <property type="project" value="UniProtKB-KW"/>
</dbReference>
<dbReference type="PROSITE" id="PS00936">
    <property type="entry name" value="RIBOSOMAL_L35"/>
    <property type="match status" value="1"/>
</dbReference>
<proteinExistence type="inferred from homology"/>
<dbReference type="InterPro" id="IPR037229">
    <property type="entry name" value="Ribosomal_bL35_sf"/>
</dbReference>
<dbReference type="GO" id="GO:1990904">
    <property type="term" value="C:ribonucleoprotein complex"/>
    <property type="evidence" value="ECO:0007669"/>
    <property type="project" value="UniProtKB-KW"/>
</dbReference>
<evidence type="ECO:0000256" key="2">
    <source>
        <dbReference type="ARBA" id="ARBA00022980"/>
    </source>
</evidence>